<evidence type="ECO:0000313" key="4">
    <source>
        <dbReference type="Proteomes" id="UP000031928"/>
    </source>
</evidence>
<protein>
    <submittedName>
        <fullName evidence="3">Putative secreted protein</fullName>
    </submittedName>
</protein>
<sequence>MKITTPLVAGAVALSLALGACSADSADTGSSPNEATTTYSTGDPSTSAEETRAAEDTEMMTPGEGVREAAVGKEAGFDCLEYGDCSVLFTVEALEILDSCPGSAYNEQPADTQLLRIPVLIKTKPSDFDYDPSTFAVWSDWSALTADGINQPLDGSTWCAEPREETHWSSRIRVGDTVRHVHYADLPVGTEELRLTETQSGGRWSFSADQIQGL</sequence>
<feature type="compositionally biased region" description="Polar residues" evidence="1">
    <location>
        <begin position="28"/>
        <end position="48"/>
    </location>
</feature>
<organism evidence="3 4">
    <name type="scientific">Corynebacterium marinum DSM 44953</name>
    <dbReference type="NCBI Taxonomy" id="1224162"/>
    <lineage>
        <taxon>Bacteria</taxon>
        <taxon>Bacillati</taxon>
        <taxon>Actinomycetota</taxon>
        <taxon>Actinomycetes</taxon>
        <taxon>Mycobacteriales</taxon>
        <taxon>Corynebacteriaceae</taxon>
        <taxon>Corynebacterium</taxon>
    </lineage>
</organism>
<accession>A0A0B6TF16</accession>
<dbReference type="Proteomes" id="UP000031928">
    <property type="component" value="Chromosome"/>
</dbReference>
<reference evidence="3 4" key="1">
    <citation type="submission" date="2014-05" db="EMBL/GenBank/DDBJ databases">
        <title>Complete genome sequence of Corynebacterium marinum DSM 44953.</title>
        <authorList>
            <person name="Schaffert L."/>
            <person name="Albersmeier A."/>
            <person name="Kalinowski J."/>
            <person name="Ruckert C."/>
        </authorList>
    </citation>
    <scope>NUCLEOTIDE SEQUENCE [LARGE SCALE GENOMIC DNA]</scope>
    <source>
        <strain evidence="3 4">DSM 44953</strain>
    </source>
</reference>
<dbReference type="RefSeq" id="WP_042621198.1">
    <property type="nucleotide sequence ID" value="NZ_CP007790.1"/>
</dbReference>
<dbReference type="PROSITE" id="PS51257">
    <property type="entry name" value="PROKAR_LIPOPROTEIN"/>
    <property type="match status" value="1"/>
</dbReference>
<evidence type="ECO:0000256" key="2">
    <source>
        <dbReference type="SAM" id="SignalP"/>
    </source>
</evidence>
<name>A0A0B6TF16_9CORY</name>
<dbReference type="HOGENOM" id="CLU_1287030_0_0_11"/>
<feature type="signal peptide" evidence="2">
    <location>
        <begin position="1"/>
        <end position="25"/>
    </location>
</feature>
<keyword evidence="4" id="KW-1185">Reference proteome</keyword>
<dbReference type="AlphaFoldDB" id="A0A0B6TF16"/>
<evidence type="ECO:0000313" key="3">
    <source>
        <dbReference type="EMBL" id="AJK68592.1"/>
    </source>
</evidence>
<dbReference type="EMBL" id="CP007790">
    <property type="protein sequence ID" value="AJK68592.1"/>
    <property type="molecule type" value="Genomic_DNA"/>
</dbReference>
<gene>
    <name evidence="3" type="ORF">B840_04865</name>
</gene>
<feature type="chain" id="PRO_5002109945" evidence="2">
    <location>
        <begin position="26"/>
        <end position="214"/>
    </location>
</feature>
<dbReference type="STRING" id="1224162.B840_04865"/>
<dbReference type="OrthoDB" id="4426420at2"/>
<keyword evidence="2" id="KW-0732">Signal</keyword>
<feature type="region of interest" description="Disordered" evidence="1">
    <location>
        <begin position="24"/>
        <end position="61"/>
    </location>
</feature>
<proteinExistence type="predicted"/>
<evidence type="ECO:0000256" key="1">
    <source>
        <dbReference type="SAM" id="MobiDB-lite"/>
    </source>
</evidence>
<dbReference type="KEGG" id="cmq:B840_04865"/>